<proteinExistence type="inferred from homology"/>
<sequence>MPRIMGFLTLSGSSATTLPSRATGTSRTPTIRFARDAAMLRVKTRKEGWSRDSGGHGPMSVSLRTLVKERVPSLFSEFRPLWWLFNGHLQTIYCAIGNFSRQDQMYYHRIYLRLHDGGTLGLDFSSQDRSLLPDDTPIIVIQHGLTGGSHEPYIRAVLSRACAPVEKGGLGYRAVVVNFRGCAGVPITSQRFYSAGNTDDTRQALMYIAHKYPRAPLLGLGFSLGSNVILRYLGEEEREVWTECCGPNSALEHATERIQVSFSGSIPQASSAKAQPDVSLVSTFAGKHIYSKTMGGNLLKLMKRHLHVLTQDLNHPVAKAAKAALSLKRPTLDMFDNTFTVIAGGPAPHFPFPDVMTFYKWVSSHHMLKDIRVPLLSINAADDPVVRHVPMDDVEENGLVVMGLTPQGGHLGWWQAAKGQSDRWTTAPVLEWLRLMGEEVVSQESKAASLYVDADGFIREEGNEELGCKFVGETWIDGNVKQTGGVQGL</sequence>
<protein>
    <recommendedName>
        <fullName evidence="2">AB hydrolase-1 domain-containing protein</fullName>
    </recommendedName>
</protein>
<dbReference type="GO" id="GO:0008126">
    <property type="term" value="F:acetylesterase activity"/>
    <property type="evidence" value="ECO:0007669"/>
    <property type="project" value="TreeGrafter"/>
</dbReference>
<organism evidence="3 4">
    <name type="scientific">Psilocybe cf. subviscida</name>
    <dbReference type="NCBI Taxonomy" id="2480587"/>
    <lineage>
        <taxon>Eukaryota</taxon>
        <taxon>Fungi</taxon>
        <taxon>Dikarya</taxon>
        <taxon>Basidiomycota</taxon>
        <taxon>Agaricomycotina</taxon>
        <taxon>Agaricomycetes</taxon>
        <taxon>Agaricomycetidae</taxon>
        <taxon>Agaricales</taxon>
        <taxon>Agaricineae</taxon>
        <taxon>Strophariaceae</taxon>
        <taxon>Psilocybe</taxon>
    </lineage>
</organism>
<evidence type="ECO:0000256" key="1">
    <source>
        <dbReference type="ARBA" id="ARBA00010884"/>
    </source>
</evidence>
<keyword evidence="4" id="KW-1185">Reference proteome</keyword>
<name>A0A8H5F8M5_9AGAR</name>
<dbReference type="GO" id="GO:0047372">
    <property type="term" value="F:monoacylglycerol lipase activity"/>
    <property type="evidence" value="ECO:0007669"/>
    <property type="project" value="TreeGrafter"/>
</dbReference>
<dbReference type="InterPro" id="IPR050960">
    <property type="entry name" value="AB_hydrolase_4_sf"/>
</dbReference>
<dbReference type="GO" id="GO:0051793">
    <property type="term" value="P:medium-chain fatty acid catabolic process"/>
    <property type="evidence" value="ECO:0007669"/>
    <property type="project" value="TreeGrafter"/>
</dbReference>
<evidence type="ECO:0000313" key="4">
    <source>
        <dbReference type="Proteomes" id="UP000567179"/>
    </source>
</evidence>
<dbReference type="GO" id="GO:0051792">
    <property type="term" value="P:medium-chain fatty acid biosynthetic process"/>
    <property type="evidence" value="ECO:0007669"/>
    <property type="project" value="TreeGrafter"/>
</dbReference>
<dbReference type="EMBL" id="JAACJJ010000014">
    <property type="protein sequence ID" value="KAF5327779.1"/>
    <property type="molecule type" value="Genomic_DNA"/>
</dbReference>
<accession>A0A8H5F8M5</accession>
<dbReference type="InterPro" id="IPR029058">
    <property type="entry name" value="AB_hydrolase_fold"/>
</dbReference>
<dbReference type="PANTHER" id="PTHR10794:SF63">
    <property type="entry name" value="ALPHA_BETA HYDROLASE 1, ISOFORM A"/>
    <property type="match status" value="1"/>
</dbReference>
<dbReference type="AlphaFoldDB" id="A0A8H5F8M5"/>
<dbReference type="Proteomes" id="UP000567179">
    <property type="component" value="Unassembled WGS sequence"/>
</dbReference>
<dbReference type="OrthoDB" id="5954035at2759"/>
<dbReference type="InterPro" id="IPR000073">
    <property type="entry name" value="AB_hydrolase_1"/>
</dbReference>
<dbReference type="SUPFAM" id="SSF53474">
    <property type="entry name" value="alpha/beta-Hydrolases"/>
    <property type="match status" value="1"/>
</dbReference>
<gene>
    <name evidence="3" type="ORF">D9619_004857</name>
</gene>
<reference evidence="3 4" key="1">
    <citation type="journal article" date="2020" name="ISME J.">
        <title>Uncovering the hidden diversity of litter-decomposition mechanisms in mushroom-forming fungi.</title>
        <authorList>
            <person name="Floudas D."/>
            <person name="Bentzer J."/>
            <person name="Ahren D."/>
            <person name="Johansson T."/>
            <person name="Persson P."/>
            <person name="Tunlid A."/>
        </authorList>
    </citation>
    <scope>NUCLEOTIDE SEQUENCE [LARGE SCALE GENOMIC DNA]</scope>
    <source>
        <strain evidence="3 4">CBS 101986</strain>
    </source>
</reference>
<comment type="similarity">
    <text evidence="1">Belongs to the AB hydrolase superfamily. AB hydrolase 4 family.</text>
</comment>
<evidence type="ECO:0000259" key="2">
    <source>
        <dbReference type="Pfam" id="PF00561"/>
    </source>
</evidence>
<dbReference type="Gene3D" id="3.40.50.1820">
    <property type="entry name" value="alpha/beta hydrolase"/>
    <property type="match status" value="1"/>
</dbReference>
<dbReference type="PANTHER" id="PTHR10794">
    <property type="entry name" value="ABHYDROLASE DOMAIN-CONTAINING PROTEIN"/>
    <property type="match status" value="1"/>
</dbReference>
<feature type="domain" description="AB hydrolase-1" evidence="2">
    <location>
        <begin position="137"/>
        <end position="236"/>
    </location>
</feature>
<dbReference type="Pfam" id="PF00561">
    <property type="entry name" value="Abhydrolase_1"/>
    <property type="match status" value="1"/>
</dbReference>
<comment type="caution">
    <text evidence="3">The sequence shown here is derived from an EMBL/GenBank/DDBJ whole genome shotgun (WGS) entry which is preliminary data.</text>
</comment>
<evidence type="ECO:0000313" key="3">
    <source>
        <dbReference type="EMBL" id="KAF5327779.1"/>
    </source>
</evidence>